<reference evidence="2 3" key="1">
    <citation type="submission" date="2024-03" db="EMBL/GenBank/DDBJ databases">
        <title>Aureococcus anophagefferens CCMP1851 and Kratosvirus quantuckense: Draft genome of a second virus-susceptible host strain in the model system.</title>
        <authorList>
            <person name="Chase E."/>
            <person name="Truchon A.R."/>
            <person name="Schepens W."/>
            <person name="Wilhelm S.W."/>
        </authorList>
    </citation>
    <scope>NUCLEOTIDE SEQUENCE [LARGE SCALE GENOMIC DNA]</scope>
    <source>
        <strain evidence="2 3">CCMP1851</strain>
    </source>
</reference>
<dbReference type="Proteomes" id="UP001363151">
    <property type="component" value="Unassembled WGS sequence"/>
</dbReference>
<accession>A0ABR1G1H7</accession>
<proteinExistence type="predicted"/>
<organism evidence="2 3">
    <name type="scientific">Aureococcus anophagefferens</name>
    <name type="common">Harmful bloom alga</name>
    <dbReference type="NCBI Taxonomy" id="44056"/>
    <lineage>
        <taxon>Eukaryota</taxon>
        <taxon>Sar</taxon>
        <taxon>Stramenopiles</taxon>
        <taxon>Ochrophyta</taxon>
        <taxon>Pelagophyceae</taxon>
        <taxon>Pelagomonadales</taxon>
        <taxon>Pelagomonadaceae</taxon>
        <taxon>Aureococcus</taxon>
    </lineage>
</organism>
<name>A0ABR1G1H7_AURAN</name>
<keyword evidence="1" id="KW-0812">Transmembrane</keyword>
<gene>
    <name evidence="2" type="ORF">SO694_00013156</name>
</gene>
<keyword evidence="1" id="KW-0472">Membrane</keyword>
<dbReference type="EMBL" id="JBBJCI010000146">
    <property type="protein sequence ID" value="KAK7242200.1"/>
    <property type="molecule type" value="Genomic_DNA"/>
</dbReference>
<evidence type="ECO:0000313" key="3">
    <source>
        <dbReference type="Proteomes" id="UP001363151"/>
    </source>
</evidence>
<feature type="transmembrane region" description="Helical" evidence="1">
    <location>
        <begin position="115"/>
        <end position="138"/>
    </location>
</feature>
<comment type="caution">
    <text evidence="2">The sequence shown here is derived from an EMBL/GenBank/DDBJ whole genome shotgun (WGS) entry which is preliminary data.</text>
</comment>
<keyword evidence="3" id="KW-1185">Reference proteome</keyword>
<protein>
    <submittedName>
        <fullName evidence="2">Uncharacterized protein</fullName>
    </submittedName>
</protein>
<evidence type="ECO:0000256" key="1">
    <source>
        <dbReference type="SAM" id="Phobius"/>
    </source>
</evidence>
<sequence>MSDAEVAVPANYLQTRFVGLFHAVASKVFWAGFFWELFGECLADNKYHTAKYAFLTGLGDSSGVVAGHLLYFTALAGCSVDAPAQEWPAARLLGTASLATGTCWQPLVNLCLDDFGFGFLLTFFFVGAVSGVVFFAALRCGRLAFVATTPTRLTSHDFSQFSVYSNDGPLLASWKAGASVAAGFLLVQALQNLAVPYGYTWVDPVAHLPLKEGRDDRPLLRGE</sequence>
<evidence type="ECO:0000313" key="2">
    <source>
        <dbReference type="EMBL" id="KAK7242200.1"/>
    </source>
</evidence>
<keyword evidence="1" id="KW-1133">Transmembrane helix</keyword>